<name>A0A250J6A4_9BACT</name>
<dbReference type="KEGG" id="cfus:CYFUS_004909"/>
<dbReference type="AlphaFoldDB" id="A0A250J6A4"/>
<feature type="transmembrane region" description="Helical" evidence="1">
    <location>
        <begin position="48"/>
        <end position="71"/>
    </location>
</feature>
<feature type="transmembrane region" description="Helical" evidence="1">
    <location>
        <begin position="7"/>
        <end position="28"/>
    </location>
</feature>
<reference evidence="2 3" key="1">
    <citation type="submission" date="2017-06" db="EMBL/GenBank/DDBJ databases">
        <title>Sequencing and comparative analysis of myxobacterial genomes.</title>
        <authorList>
            <person name="Rupp O."/>
            <person name="Goesmann A."/>
            <person name="Sogaard-Andersen L."/>
        </authorList>
    </citation>
    <scope>NUCLEOTIDE SEQUENCE [LARGE SCALE GENOMIC DNA]</scope>
    <source>
        <strain evidence="2 3">DSM 52655</strain>
    </source>
</reference>
<evidence type="ECO:0000256" key="1">
    <source>
        <dbReference type="SAM" id="Phobius"/>
    </source>
</evidence>
<dbReference type="RefSeq" id="WP_095987497.1">
    <property type="nucleotide sequence ID" value="NZ_CP022098.1"/>
</dbReference>
<sequence>MRRALTLFVLLGGIGVSLPVAIVAMIYFAHGSLELDPTEEQEGKARLAAGMIFAGAALALFVLGGGLLRWLKKP</sequence>
<protein>
    <submittedName>
        <fullName evidence="2">Uncharacterized protein</fullName>
    </submittedName>
</protein>
<keyword evidence="1" id="KW-1133">Transmembrane helix</keyword>
<gene>
    <name evidence="2" type="ORF">CYFUS_004909</name>
</gene>
<keyword evidence="1" id="KW-0812">Transmembrane</keyword>
<organism evidence="2 3">
    <name type="scientific">Cystobacter fuscus</name>
    <dbReference type="NCBI Taxonomy" id="43"/>
    <lineage>
        <taxon>Bacteria</taxon>
        <taxon>Pseudomonadati</taxon>
        <taxon>Myxococcota</taxon>
        <taxon>Myxococcia</taxon>
        <taxon>Myxococcales</taxon>
        <taxon>Cystobacterineae</taxon>
        <taxon>Archangiaceae</taxon>
        <taxon>Cystobacter</taxon>
    </lineage>
</organism>
<dbReference type="Proteomes" id="UP000217257">
    <property type="component" value="Chromosome"/>
</dbReference>
<evidence type="ECO:0000313" key="2">
    <source>
        <dbReference type="EMBL" id="ATB39465.1"/>
    </source>
</evidence>
<dbReference type="EMBL" id="CP022098">
    <property type="protein sequence ID" value="ATB39465.1"/>
    <property type="molecule type" value="Genomic_DNA"/>
</dbReference>
<proteinExistence type="predicted"/>
<evidence type="ECO:0000313" key="3">
    <source>
        <dbReference type="Proteomes" id="UP000217257"/>
    </source>
</evidence>
<accession>A0A250J6A4</accession>
<keyword evidence="1" id="KW-0472">Membrane</keyword>